<proteinExistence type="inferred from homology"/>
<dbReference type="AlphaFoldDB" id="A0A2A5WUJ5"/>
<evidence type="ECO:0000313" key="2">
    <source>
        <dbReference type="EMBL" id="PDH39864.1"/>
    </source>
</evidence>
<organism evidence="2 3">
    <name type="scientific">OM182 bacterium MED-G24</name>
    <dbReference type="NCBI Taxonomy" id="1986255"/>
    <lineage>
        <taxon>Bacteria</taxon>
        <taxon>Pseudomonadati</taxon>
        <taxon>Pseudomonadota</taxon>
        <taxon>Gammaproteobacteria</taxon>
        <taxon>OMG group</taxon>
        <taxon>OM182 clade</taxon>
    </lineage>
</organism>
<comment type="similarity">
    <text evidence="1">Belongs to the DsrF/TusC family.</text>
</comment>
<dbReference type="SUPFAM" id="SSF75169">
    <property type="entry name" value="DsrEFH-like"/>
    <property type="match status" value="1"/>
</dbReference>
<reference evidence="2 3" key="1">
    <citation type="submission" date="2017-08" db="EMBL/GenBank/DDBJ databases">
        <title>Fine stratification of microbial communities through a metagenomic profile of the photic zone.</title>
        <authorList>
            <person name="Haro-Moreno J.M."/>
            <person name="Lopez-Perez M."/>
            <person name="De La Torre J."/>
            <person name="Picazo A."/>
            <person name="Camacho A."/>
            <person name="Rodriguez-Valera F."/>
        </authorList>
    </citation>
    <scope>NUCLEOTIDE SEQUENCE [LARGE SCALE GENOMIC DNA]</scope>
    <source>
        <strain evidence="2">MED-G24</strain>
    </source>
</reference>
<dbReference type="InterPro" id="IPR017462">
    <property type="entry name" value="Sulphur_relay_TusC/DsrF"/>
</dbReference>
<dbReference type="Proteomes" id="UP000219327">
    <property type="component" value="Unassembled WGS sequence"/>
</dbReference>
<dbReference type="InterPro" id="IPR003787">
    <property type="entry name" value="Sulphur_relay_DsrE/F-like"/>
</dbReference>
<evidence type="ECO:0000313" key="3">
    <source>
        <dbReference type="Proteomes" id="UP000219327"/>
    </source>
</evidence>
<dbReference type="PANTHER" id="PTHR38780:SF1">
    <property type="entry name" value="PROTEIN TUSC"/>
    <property type="match status" value="1"/>
</dbReference>
<dbReference type="NCBIfam" id="NF001238">
    <property type="entry name" value="PRK00211.1"/>
    <property type="match status" value="1"/>
</dbReference>
<dbReference type="NCBIfam" id="TIGR03010">
    <property type="entry name" value="sulf_tusC_dsrF"/>
    <property type="match status" value="1"/>
</dbReference>
<evidence type="ECO:0000256" key="1">
    <source>
        <dbReference type="ARBA" id="ARBA00005996"/>
    </source>
</evidence>
<dbReference type="EMBL" id="NTKD01000018">
    <property type="protein sequence ID" value="PDH39864.1"/>
    <property type="molecule type" value="Genomic_DNA"/>
</dbReference>
<gene>
    <name evidence="2" type="primary">tusC</name>
    <name evidence="2" type="ORF">CNE99_04815</name>
</gene>
<accession>A0A2A5WUJ5</accession>
<dbReference type="Gene3D" id="3.40.1260.10">
    <property type="entry name" value="DsrEFH-like"/>
    <property type="match status" value="1"/>
</dbReference>
<dbReference type="PANTHER" id="PTHR38780">
    <property type="entry name" value="PROTEIN TUSC"/>
    <property type="match status" value="1"/>
</dbReference>
<dbReference type="GO" id="GO:0016740">
    <property type="term" value="F:transferase activity"/>
    <property type="evidence" value="ECO:0007669"/>
    <property type="project" value="UniProtKB-KW"/>
</dbReference>
<keyword evidence="2" id="KW-0808">Transferase</keyword>
<dbReference type="Pfam" id="PF02635">
    <property type="entry name" value="DsrE"/>
    <property type="match status" value="1"/>
</dbReference>
<protein>
    <submittedName>
        <fullName evidence="2">Sulfurtransferase complex subunit TusC</fullName>
    </submittedName>
</protein>
<name>A0A2A5WUJ5_9GAMM</name>
<comment type="caution">
    <text evidence="2">The sequence shown here is derived from an EMBL/GenBank/DDBJ whole genome shotgun (WGS) entry which is preliminary data.</text>
</comment>
<dbReference type="InterPro" id="IPR027396">
    <property type="entry name" value="DsrEFH-like"/>
</dbReference>
<sequence>MQIDWSLSVSNRTLLFVQSHAPHGSLFGQEGLDAIMMGSAFARCTVLMQGDGIYQLIIDQDPTGTNTRDYSVTYSALRDYGVESVLCVQEDLTERRLSEDDLIIPVSVVNRSEVPHILATHDVILDF</sequence>